<evidence type="ECO:0000256" key="3">
    <source>
        <dbReference type="ARBA" id="ARBA00023004"/>
    </source>
</evidence>
<dbReference type="Gene3D" id="2.120.10.30">
    <property type="entry name" value="TolB, C-terminal domain"/>
    <property type="match status" value="1"/>
</dbReference>
<dbReference type="SUPFAM" id="SSF50952">
    <property type="entry name" value="Soluble quinoprotein glucose dehydrogenase"/>
    <property type="match status" value="1"/>
</dbReference>
<dbReference type="InterPro" id="IPR011989">
    <property type="entry name" value="ARM-like"/>
</dbReference>
<dbReference type="Pfam" id="PF13646">
    <property type="entry name" value="HEAT_2"/>
    <property type="match status" value="1"/>
</dbReference>
<feature type="transmembrane region" description="Helical" evidence="5">
    <location>
        <begin position="21"/>
        <end position="38"/>
    </location>
</feature>
<dbReference type="SMART" id="SM00567">
    <property type="entry name" value="EZ_HEAT"/>
    <property type="match status" value="3"/>
</dbReference>
<dbReference type="InterPro" id="IPR013427">
    <property type="entry name" value="Haem-bd_dom_put"/>
</dbReference>
<dbReference type="InterPro" id="IPR016024">
    <property type="entry name" value="ARM-type_fold"/>
</dbReference>
<dbReference type="InterPro" id="IPR013428">
    <property type="entry name" value="Membrane-bound_put_N"/>
</dbReference>
<evidence type="ECO:0000313" key="7">
    <source>
        <dbReference type="EMBL" id="CAG5018150.1"/>
    </source>
</evidence>
<protein>
    <recommendedName>
        <fullName evidence="6">Cytochrome c domain-containing protein</fullName>
    </recommendedName>
</protein>
<feature type="domain" description="Cytochrome c" evidence="6">
    <location>
        <begin position="911"/>
        <end position="1046"/>
    </location>
</feature>
<organism evidence="7 8">
    <name type="scientific">Dyadobacter helix</name>
    <dbReference type="NCBI Taxonomy" id="2822344"/>
    <lineage>
        <taxon>Bacteria</taxon>
        <taxon>Pseudomonadati</taxon>
        <taxon>Bacteroidota</taxon>
        <taxon>Cytophagia</taxon>
        <taxon>Cytophagales</taxon>
        <taxon>Spirosomataceae</taxon>
        <taxon>Dyadobacter</taxon>
    </lineage>
</organism>
<dbReference type="Gene3D" id="1.25.10.10">
    <property type="entry name" value="Leucine-rich Repeat Variant"/>
    <property type="match status" value="1"/>
</dbReference>
<dbReference type="EMBL" id="CAJRAF010000004">
    <property type="protein sequence ID" value="CAG5018150.1"/>
    <property type="molecule type" value="Genomic_DNA"/>
</dbReference>
<dbReference type="SUPFAM" id="SSF46626">
    <property type="entry name" value="Cytochrome c"/>
    <property type="match status" value="1"/>
</dbReference>
<dbReference type="GO" id="GO:0009055">
    <property type="term" value="F:electron transfer activity"/>
    <property type="evidence" value="ECO:0007669"/>
    <property type="project" value="InterPro"/>
</dbReference>
<keyword evidence="3 4" id="KW-0408">Iron</keyword>
<evidence type="ECO:0000256" key="1">
    <source>
        <dbReference type="ARBA" id="ARBA00022617"/>
    </source>
</evidence>
<dbReference type="RefSeq" id="WP_215242255.1">
    <property type="nucleotide sequence ID" value="NZ_CAJRAF010000004.1"/>
</dbReference>
<keyword evidence="5" id="KW-0472">Membrane</keyword>
<dbReference type="InterPro" id="IPR011041">
    <property type="entry name" value="Quinoprot_gluc/sorb_DH_b-prop"/>
</dbReference>
<dbReference type="PANTHER" id="PTHR33546">
    <property type="entry name" value="LARGE, MULTIFUNCTIONAL SECRETED PROTEIN-RELATED"/>
    <property type="match status" value="1"/>
</dbReference>
<proteinExistence type="predicted"/>
<sequence>MKIKSTAHPGINRRTRVSSRYGRPLMLVVCLFFIGFTAKKEGENTGLIVPEGFTIEQVAGASLLSYPMFASYDNQGRLFVFESTGPNTMGTAKMLSDPSYQVRLLEDENGDGTFDKSNIFAKNIPFPKGGVFYQGSLYVAESPNLTRYTDTDGDGVSDKKEVILTGWNFHANGATLSGPFLGPDGWLYLPDARRGFSITTKEGKTLTGKGARIWRCRPDGSGLEAMAGGGFDNSIEIAFMPSGETVGTMTYFVDPQDGQRDAIMHWVEGGTYPKPNSVIAEDHLKLTGDLMPVMTKLPRVAPAGLVRYRGMGFGAAYSGNLFNAEFNTGRIMRHIVKPDGATFKTEDETFIKSASSDSHLTDVLQDADGSMLVVATGGWFIEGCPLSRVAKPDVQGGIYRVRKKGAPLVNDPWGKKLDMPNMSPQNLVKYLSDARTAVQDRATEQLVLHGSASVAPLLKTLPTLQNEELRAAVIFILSRIKTPQAMEAIRLSLHDKSAVVRVAAARVLGLAKDTQSLDRLMKLLQTDTALPVRRQAATALGQIGNKKAVAVLLAASANDSDRIVNHAVIYSLITLAHPDPLLKALENSSAAIQNAALIALDQMDNSPLRKEQLIPILSSNDIRLRNTGIWVASHHAEWTDIVISFLEKSLGEKTLSETDEAGIRDLMLTFIKEDELQNFVARQLGSNNASDSRKILMLDVISKASMKNLPDNWITAIGNTLQSNNPSIRSQVLGLIESRRITALNSKLNEIINQPATSVDFQLKALSARIMSAPELSESEFQLLTKYLGPKYNSPVRQQAARLLNHAALNDHQLLNLAQNQVPKADPFLLPALTEAFEGNKSEQVGKELISALKSGGGRLDNFSEPDLQRILKEFPASVQTQAQPLIIQLRAQHAERLAHLQKMEQTLKGGDVGEGRKLFFGKAACYSCHSVGPDGGRFGPDLTNIGEIRSKHDILEAVVYPSASFAREYETFRVVTKTTSYTGIIKEQLPDAVIIEVGPAPGLRIPRTEITSIEPQTLSMMPPGLDQQLTTNEMANLTAFLEALPYRLDRMIQAREKK</sequence>
<dbReference type="InterPro" id="IPR009056">
    <property type="entry name" value="Cyt_c-like_dom"/>
</dbReference>
<dbReference type="NCBIfam" id="TIGR02603">
    <property type="entry name" value="CxxCH_TIGR02603"/>
    <property type="match status" value="1"/>
</dbReference>
<keyword evidence="5" id="KW-0812">Transmembrane</keyword>
<keyword evidence="5" id="KW-1133">Transmembrane helix</keyword>
<dbReference type="GO" id="GO:0020037">
    <property type="term" value="F:heme binding"/>
    <property type="evidence" value="ECO:0007669"/>
    <property type="project" value="InterPro"/>
</dbReference>
<dbReference type="PROSITE" id="PS51007">
    <property type="entry name" value="CYTC"/>
    <property type="match status" value="1"/>
</dbReference>
<keyword evidence="2 4" id="KW-0479">Metal-binding</keyword>
<dbReference type="Pfam" id="PF23500">
    <property type="entry name" value="DUF7133"/>
    <property type="match status" value="1"/>
</dbReference>
<evidence type="ECO:0000313" key="8">
    <source>
        <dbReference type="Proteomes" id="UP000680038"/>
    </source>
</evidence>
<gene>
    <name evidence="7" type="ORF">DYBT9275_05941</name>
</gene>
<evidence type="ECO:0000259" key="6">
    <source>
        <dbReference type="PROSITE" id="PS51007"/>
    </source>
</evidence>
<dbReference type="Proteomes" id="UP000680038">
    <property type="component" value="Unassembled WGS sequence"/>
</dbReference>
<evidence type="ECO:0000256" key="4">
    <source>
        <dbReference type="PROSITE-ProRule" id="PRU00433"/>
    </source>
</evidence>
<comment type="caution">
    <text evidence="7">The sequence shown here is derived from an EMBL/GenBank/DDBJ whole genome shotgun (WGS) entry which is preliminary data.</text>
</comment>
<evidence type="ECO:0000256" key="5">
    <source>
        <dbReference type="SAM" id="Phobius"/>
    </source>
</evidence>
<dbReference type="InterPro" id="IPR004155">
    <property type="entry name" value="PBS_lyase_HEAT"/>
</dbReference>
<name>A0A916JH67_9BACT</name>
<dbReference type="NCBIfam" id="TIGR02604">
    <property type="entry name" value="Piru_Ver_Nterm"/>
    <property type="match status" value="1"/>
</dbReference>
<reference evidence="7" key="1">
    <citation type="submission" date="2021-04" db="EMBL/GenBank/DDBJ databases">
        <authorList>
            <person name="Rodrigo-Torres L."/>
            <person name="Arahal R. D."/>
            <person name="Lucena T."/>
        </authorList>
    </citation>
    <scope>NUCLEOTIDE SEQUENCE</scope>
    <source>
        <strain evidence="7">CECT 9275</strain>
    </source>
</reference>
<dbReference type="GO" id="GO:0046872">
    <property type="term" value="F:metal ion binding"/>
    <property type="evidence" value="ECO:0007669"/>
    <property type="project" value="UniProtKB-KW"/>
</dbReference>
<dbReference type="SUPFAM" id="SSF48371">
    <property type="entry name" value="ARM repeat"/>
    <property type="match status" value="1"/>
</dbReference>
<dbReference type="PANTHER" id="PTHR33546:SF1">
    <property type="entry name" value="LARGE, MULTIFUNCTIONAL SECRETED PROTEIN"/>
    <property type="match status" value="1"/>
</dbReference>
<dbReference type="InterPro" id="IPR011042">
    <property type="entry name" value="6-blade_b-propeller_TolB-like"/>
</dbReference>
<dbReference type="InterPro" id="IPR036909">
    <property type="entry name" value="Cyt_c-like_dom_sf"/>
</dbReference>
<accession>A0A916JH67</accession>
<keyword evidence="8" id="KW-1185">Reference proteome</keyword>
<evidence type="ECO:0000256" key="2">
    <source>
        <dbReference type="ARBA" id="ARBA00022723"/>
    </source>
</evidence>
<dbReference type="InterPro" id="IPR055557">
    <property type="entry name" value="DUF7133"/>
</dbReference>
<dbReference type="AlphaFoldDB" id="A0A916JH67"/>
<dbReference type="Gene3D" id="1.10.760.10">
    <property type="entry name" value="Cytochrome c-like domain"/>
    <property type="match status" value="1"/>
</dbReference>
<keyword evidence="1 4" id="KW-0349">Heme</keyword>